<evidence type="ECO:0000313" key="3">
    <source>
        <dbReference type="Proteomes" id="UP000320672"/>
    </source>
</evidence>
<dbReference type="CDD" id="cd07389">
    <property type="entry name" value="MPP_PhoD"/>
    <property type="match status" value="1"/>
</dbReference>
<organism evidence="2 3">
    <name type="scientific">Roseimaritima multifibrata</name>
    <dbReference type="NCBI Taxonomy" id="1930274"/>
    <lineage>
        <taxon>Bacteria</taxon>
        <taxon>Pseudomonadati</taxon>
        <taxon>Planctomycetota</taxon>
        <taxon>Planctomycetia</taxon>
        <taxon>Pirellulales</taxon>
        <taxon>Pirellulaceae</taxon>
        <taxon>Roseimaritima</taxon>
    </lineage>
</organism>
<dbReference type="PANTHER" id="PTHR33987">
    <property type="entry name" value="CALCINEURIN-LIKE METALLO-PHOSPHOESTERASE SUPERFAMILY PROTEIN"/>
    <property type="match status" value="1"/>
</dbReference>
<keyword evidence="2" id="KW-0378">Hydrolase</keyword>
<protein>
    <submittedName>
        <fullName evidence="2">Alkaline phosphatase D</fullName>
        <ecNumber evidence="2">3.1.3.1</ecNumber>
    </submittedName>
</protein>
<sequence length="304" mass="34449">MPILNTMLSAKPQLLLLLGDNIYADTSDIDVMRAKYKQLGAKQEFIALRSACPILATWDDHDYGLNDGGADFPLRDKAQEAFLDFWDEPTDSPRRRQAGVYDAKIFGPEGKRLQVIMLDTRYFRSPLKKGPRRVGGPYTADDDPQKTMLGDAQWKWLEKQLRMPAEIRVIGSSIQFVPSAAGQEAWANLPRERQRLIDLIRETRAGGVVILSGDRHWSEVSVTEEQTAYPLLDITSSSLNQIHPRGTPTENQFRSINTTYHKANFGVLSIDWDSSDPTINFEIRDTDNQPQIQGSYRLSKLQPK</sequence>
<reference evidence="2 3" key="1">
    <citation type="submission" date="2019-02" db="EMBL/GenBank/DDBJ databases">
        <title>Deep-cultivation of Planctomycetes and their phenomic and genomic characterization uncovers novel biology.</title>
        <authorList>
            <person name="Wiegand S."/>
            <person name="Jogler M."/>
            <person name="Boedeker C."/>
            <person name="Pinto D."/>
            <person name="Vollmers J."/>
            <person name="Rivas-Marin E."/>
            <person name="Kohn T."/>
            <person name="Peeters S.H."/>
            <person name="Heuer A."/>
            <person name="Rast P."/>
            <person name="Oberbeckmann S."/>
            <person name="Bunk B."/>
            <person name="Jeske O."/>
            <person name="Meyerdierks A."/>
            <person name="Storesund J.E."/>
            <person name="Kallscheuer N."/>
            <person name="Luecker S."/>
            <person name="Lage O.M."/>
            <person name="Pohl T."/>
            <person name="Merkel B.J."/>
            <person name="Hornburger P."/>
            <person name="Mueller R.-W."/>
            <person name="Bruemmer F."/>
            <person name="Labrenz M."/>
            <person name="Spormann A.M."/>
            <person name="Op den Camp H."/>
            <person name="Overmann J."/>
            <person name="Amann R."/>
            <person name="Jetten M.S.M."/>
            <person name="Mascher T."/>
            <person name="Medema M.H."/>
            <person name="Devos D.P."/>
            <person name="Kaster A.-K."/>
            <person name="Ovreas L."/>
            <person name="Rohde M."/>
            <person name="Galperin M.Y."/>
            <person name="Jogler C."/>
        </authorList>
    </citation>
    <scope>NUCLEOTIDE SEQUENCE [LARGE SCALE GENOMIC DNA]</scope>
    <source>
        <strain evidence="2 3">FF011L</strain>
    </source>
</reference>
<dbReference type="InterPro" id="IPR018946">
    <property type="entry name" value="PhoD-like_MPP"/>
</dbReference>
<evidence type="ECO:0000259" key="1">
    <source>
        <dbReference type="Pfam" id="PF09423"/>
    </source>
</evidence>
<name>A0A517MA54_9BACT</name>
<dbReference type="EC" id="3.1.3.1" evidence="2"/>
<feature type="domain" description="PhoD-like phosphatase metallophosphatase" evidence="1">
    <location>
        <begin position="13"/>
        <end position="241"/>
    </location>
</feature>
<evidence type="ECO:0000313" key="2">
    <source>
        <dbReference type="EMBL" id="QDS91773.1"/>
    </source>
</evidence>
<dbReference type="AlphaFoldDB" id="A0A517MA54"/>
<dbReference type="PANTHER" id="PTHR33987:SF1">
    <property type="entry name" value="CALCINEURIN-LIKE METALLO-PHOSPHOESTERASE SUPERFAMILY PROTEIN"/>
    <property type="match status" value="1"/>
</dbReference>
<dbReference type="Pfam" id="PF09423">
    <property type="entry name" value="PhoD"/>
    <property type="match status" value="1"/>
</dbReference>
<dbReference type="EMBL" id="CP036262">
    <property type="protein sequence ID" value="QDS91773.1"/>
    <property type="molecule type" value="Genomic_DNA"/>
</dbReference>
<dbReference type="Gene3D" id="3.60.21.70">
    <property type="entry name" value="PhoD-like phosphatase"/>
    <property type="match status" value="1"/>
</dbReference>
<dbReference type="InterPro" id="IPR029052">
    <property type="entry name" value="Metallo-depent_PP-like"/>
</dbReference>
<dbReference type="KEGG" id="rml:FF011L_05080"/>
<dbReference type="SUPFAM" id="SSF56300">
    <property type="entry name" value="Metallo-dependent phosphatases"/>
    <property type="match status" value="1"/>
</dbReference>
<proteinExistence type="predicted"/>
<keyword evidence="3" id="KW-1185">Reference proteome</keyword>
<dbReference type="GO" id="GO:0004035">
    <property type="term" value="F:alkaline phosphatase activity"/>
    <property type="evidence" value="ECO:0007669"/>
    <property type="project" value="UniProtKB-EC"/>
</dbReference>
<gene>
    <name evidence="2" type="primary">phoD_1</name>
    <name evidence="2" type="ORF">FF011L_05080</name>
</gene>
<dbReference type="Proteomes" id="UP000320672">
    <property type="component" value="Chromosome"/>
</dbReference>
<dbReference type="InterPro" id="IPR038607">
    <property type="entry name" value="PhoD-like_sf"/>
</dbReference>
<accession>A0A517MA54</accession>